<organism evidence="1 2">
    <name type="scientific">Cricetibacter osteomyelitidis</name>
    <dbReference type="NCBI Taxonomy" id="1521931"/>
    <lineage>
        <taxon>Bacteria</taxon>
        <taxon>Pseudomonadati</taxon>
        <taxon>Pseudomonadota</taxon>
        <taxon>Gammaproteobacteria</taxon>
        <taxon>Pasteurellales</taxon>
        <taxon>Pasteurellaceae</taxon>
        <taxon>Cricetibacter</taxon>
    </lineage>
</organism>
<comment type="caution">
    <text evidence="1">The sequence shown here is derived from an EMBL/GenBank/DDBJ whole genome shotgun (WGS) entry which is preliminary data.</text>
</comment>
<evidence type="ECO:0000313" key="1">
    <source>
        <dbReference type="EMBL" id="TCP93332.1"/>
    </source>
</evidence>
<sequence>MSEKMLWAGYYRRFYQTDPNTHHFGYCLAFAQGRDD</sequence>
<accession>A0A4R2TF44</accession>
<name>A0A4R2TF44_9PAST</name>
<proteinExistence type="predicted"/>
<gene>
    <name evidence="1" type="ORF">EDC44_12144</name>
</gene>
<dbReference type="AlphaFoldDB" id="A0A4R2TF44"/>
<evidence type="ECO:0000313" key="2">
    <source>
        <dbReference type="Proteomes" id="UP000295763"/>
    </source>
</evidence>
<reference evidence="1 2" key="1">
    <citation type="submission" date="2019-03" db="EMBL/GenBank/DDBJ databases">
        <title>Genomic Encyclopedia of Type Strains, Phase IV (KMG-IV): sequencing the most valuable type-strain genomes for metagenomic binning, comparative biology and taxonomic classification.</title>
        <authorList>
            <person name="Goeker M."/>
        </authorList>
    </citation>
    <scope>NUCLEOTIDE SEQUENCE [LARGE SCALE GENOMIC DNA]</scope>
    <source>
        <strain evidence="1 2">DSM 28404</strain>
    </source>
</reference>
<keyword evidence="2" id="KW-1185">Reference proteome</keyword>
<protein>
    <submittedName>
        <fullName evidence="1">Uncharacterized protein</fullName>
    </submittedName>
</protein>
<dbReference type="Proteomes" id="UP000295763">
    <property type="component" value="Unassembled WGS sequence"/>
</dbReference>
<feature type="non-terminal residue" evidence="1">
    <location>
        <position position="36"/>
    </location>
</feature>
<dbReference type="EMBL" id="SLYB01000021">
    <property type="protein sequence ID" value="TCP93332.1"/>
    <property type="molecule type" value="Genomic_DNA"/>
</dbReference>